<dbReference type="AlphaFoldDB" id="A0A1P8JU55"/>
<evidence type="ECO:0000313" key="3">
    <source>
        <dbReference type="Proteomes" id="UP000186609"/>
    </source>
</evidence>
<organism evidence="2 3">
    <name type="scientific">Rhodoferax koreensis</name>
    <dbReference type="NCBI Taxonomy" id="1842727"/>
    <lineage>
        <taxon>Bacteria</taxon>
        <taxon>Pseudomonadati</taxon>
        <taxon>Pseudomonadota</taxon>
        <taxon>Betaproteobacteria</taxon>
        <taxon>Burkholderiales</taxon>
        <taxon>Comamonadaceae</taxon>
        <taxon>Rhodoferax</taxon>
    </lineage>
</organism>
<proteinExistence type="predicted"/>
<dbReference type="STRING" id="1842727.RD110_08920"/>
<feature type="compositionally biased region" description="Acidic residues" evidence="1">
    <location>
        <begin position="55"/>
        <end position="65"/>
    </location>
</feature>
<sequence length="74" mass="8036">MPIDPTPEGQEILHQNKDASFPPEATVDAHLKPELDAEDISHRPPLPTDVPEMAADIEDEDDDPVVDTGPGIDK</sequence>
<gene>
    <name evidence="2" type="ORF">RD110_08920</name>
</gene>
<name>A0A1P8JU55_9BURK</name>
<dbReference type="RefSeq" id="WP_076198681.1">
    <property type="nucleotide sequence ID" value="NZ_CP019236.1"/>
</dbReference>
<protein>
    <submittedName>
        <fullName evidence="2">Uncharacterized protein</fullName>
    </submittedName>
</protein>
<accession>A0A1P8JU55</accession>
<feature type="region of interest" description="Disordered" evidence="1">
    <location>
        <begin position="1"/>
        <end position="74"/>
    </location>
</feature>
<feature type="compositionally biased region" description="Basic and acidic residues" evidence="1">
    <location>
        <begin position="27"/>
        <end position="42"/>
    </location>
</feature>
<reference evidence="2 3" key="1">
    <citation type="submission" date="2017-01" db="EMBL/GenBank/DDBJ databases">
        <authorList>
            <person name="Mah S.A."/>
            <person name="Swanson W.J."/>
            <person name="Moy G.W."/>
            <person name="Vacquier V.D."/>
        </authorList>
    </citation>
    <scope>NUCLEOTIDE SEQUENCE [LARGE SCALE GENOMIC DNA]</scope>
    <source>
        <strain evidence="2 3">DCY110</strain>
    </source>
</reference>
<keyword evidence="3" id="KW-1185">Reference proteome</keyword>
<dbReference type="EMBL" id="CP019236">
    <property type="protein sequence ID" value="APW37299.1"/>
    <property type="molecule type" value="Genomic_DNA"/>
</dbReference>
<evidence type="ECO:0000313" key="2">
    <source>
        <dbReference type="EMBL" id="APW37299.1"/>
    </source>
</evidence>
<evidence type="ECO:0000256" key="1">
    <source>
        <dbReference type="SAM" id="MobiDB-lite"/>
    </source>
</evidence>
<dbReference type="KEGG" id="rhy:RD110_08920"/>
<dbReference type="Proteomes" id="UP000186609">
    <property type="component" value="Chromosome"/>
</dbReference>